<dbReference type="AlphaFoldDB" id="A0A1Z5TGN9"/>
<evidence type="ECO:0000313" key="2">
    <source>
        <dbReference type="EMBL" id="OTA35204.1"/>
    </source>
</evidence>
<keyword evidence="3" id="KW-1185">Reference proteome</keyword>
<evidence type="ECO:0000256" key="1">
    <source>
        <dbReference type="SAM" id="MobiDB-lite"/>
    </source>
</evidence>
<dbReference type="InParanoid" id="A0A1Z5TGN9"/>
<dbReference type="Proteomes" id="UP000194280">
    <property type="component" value="Unassembled WGS sequence"/>
</dbReference>
<evidence type="ECO:0000313" key="3">
    <source>
        <dbReference type="Proteomes" id="UP000194280"/>
    </source>
</evidence>
<dbReference type="EMBL" id="MUNK01000047">
    <property type="protein sequence ID" value="OTA35204.1"/>
    <property type="molecule type" value="Genomic_DNA"/>
</dbReference>
<organism evidence="2 3">
    <name type="scientific">Hortaea werneckii EXF-2000</name>
    <dbReference type="NCBI Taxonomy" id="1157616"/>
    <lineage>
        <taxon>Eukaryota</taxon>
        <taxon>Fungi</taxon>
        <taxon>Dikarya</taxon>
        <taxon>Ascomycota</taxon>
        <taxon>Pezizomycotina</taxon>
        <taxon>Dothideomycetes</taxon>
        <taxon>Dothideomycetidae</taxon>
        <taxon>Mycosphaerellales</taxon>
        <taxon>Teratosphaeriaceae</taxon>
        <taxon>Hortaea</taxon>
    </lineage>
</organism>
<proteinExistence type="predicted"/>
<reference evidence="2 3" key="1">
    <citation type="submission" date="2017-01" db="EMBL/GenBank/DDBJ databases">
        <title>The recent genome duplication of the halophilic yeast Hortaea werneckii: insights from long-read sequencing.</title>
        <authorList>
            <person name="Sinha S."/>
            <person name="Flibotte S."/>
            <person name="Neira M."/>
            <person name="Lenassi M."/>
            <person name="Gostincar C."/>
            <person name="Stajich J.E."/>
            <person name="Nislow C.E."/>
        </authorList>
    </citation>
    <scope>NUCLEOTIDE SEQUENCE [LARGE SCALE GENOMIC DNA]</scope>
    <source>
        <strain evidence="2 3">EXF-2000</strain>
    </source>
</reference>
<dbReference type="VEuPathDB" id="FungiDB:BTJ68_04359"/>
<feature type="compositionally biased region" description="Polar residues" evidence="1">
    <location>
        <begin position="83"/>
        <end position="93"/>
    </location>
</feature>
<dbReference type="OrthoDB" id="3834257at2759"/>
<name>A0A1Z5TGN9_HORWE</name>
<accession>A0A1Z5TGN9</accession>
<protein>
    <submittedName>
        <fullName evidence="2">Uncharacterized protein</fullName>
    </submittedName>
</protein>
<comment type="caution">
    <text evidence="2">The sequence shown here is derived from an EMBL/GenBank/DDBJ whole genome shotgun (WGS) entry which is preliminary data.</text>
</comment>
<feature type="region of interest" description="Disordered" evidence="1">
    <location>
        <begin position="71"/>
        <end position="140"/>
    </location>
</feature>
<gene>
    <name evidence="2" type="ORF">BTJ68_04359</name>
</gene>
<feature type="compositionally biased region" description="Gly residues" evidence="1">
    <location>
        <begin position="115"/>
        <end position="130"/>
    </location>
</feature>
<sequence length="272" mass="30864">MRGIENHRGWRTLNSCQGVGLGAPRFPRLHTQSLTGTQQSQKWQEQFVLCTMTTKGSFLFGFVLSSGYGASERSPKALRPTKSKSFAANSSQTQDHRYWKANPSMRFSPTKSGSEGKGMDGGVSVGGGAEGTQKRKAQSVFSKKEEEEICCRHIVQMRIPNEFGKEVSPDCPCCKPRQQLPVDKKLAAQQIADKKKAREDLLEQAAWLATDIANLVEFKRERQQEEEYLLKVISRLRDEQVAWDKEQAKLPNEQRTERNVFEGYVRHERRVA</sequence>